<sequence>MLKGLSFGNDFKITDAPKWMAEPITSKDELLHSSDVRSKMEMLCMDLQSHLCRHMETIDGKARFVVDRWMRNDGNGGGISCVLQGGRVFEKAGINISVITSTLSENAIQQMKGRSKDLEGGRNYTFRVVGISSVNHPLNPHVPTMHFNFRYFEVTDMETGRVIWWFGGGCDLTPYFLYEEDVKSFHKLFRDACDVHDPSYYPRFKKWCDEYFFIKHRSTSRFLFNRFLEA</sequence>
<comment type="similarity">
    <text evidence="2">Belongs to the aerobic coproporphyrinogen-III oxidase family.</text>
</comment>
<protein>
    <recommendedName>
        <fullName evidence="4">coproporphyrinogen oxidase</fullName>
        <ecNumber evidence="4">1.3.3.3</ecNumber>
    </recommendedName>
</protein>
<dbReference type="InterPro" id="IPR036406">
    <property type="entry name" value="Coprogen_oxidase_aer_sf"/>
</dbReference>
<dbReference type="AlphaFoldDB" id="A0A0R3SWP2"/>
<dbReference type="GO" id="GO:0005737">
    <property type="term" value="C:cytoplasm"/>
    <property type="evidence" value="ECO:0007669"/>
    <property type="project" value="TreeGrafter"/>
</dbReference>
<evidence type="ECO:0000256" key="3">
    <source>
        <dbReference type="ARBA" id="ARBA00011738"/>
    </source>
</evidence>
<evidence type="ECO:0000256" key="6">
    <source>
        <dbReference type="ARBA" id="ARBA00023244"/>
    </source>
</evidence>
<dbReference type="PANTHER" id="PTHR10755:SF0">
    <property type="entry name" value="OXYGEN-DEPENDENT COPROPORPHYRINOGEN-III OXIDASE, MITOCHONDRIAL"/>
    <property type="match status" value="1"/>
</dbReference>
<comment type="subunit">
    <text evidence="3">Homodimer.</text>
</comment>
<keyword evidence="5" id="KW-0560">Oxidoreductase</keyword>
<evidence type="ECO:0000256" key="2">
    <source>
        <dbReference type="ARBA" id="ARBA00010644"/>
    </source>
</evidence>
<evidence type="ECO:0000313" key="8">
    <source>
        <dbReference type="Proteomes" id="UP000274504"/>
    </source>
</evidence>
<keyword evidence="6" id="KW-0627">Porphyrin biosynthesis</keyword>
<dbReference type="PRINTS" id="PR00073">
    <property type="entry name" value="COPRGNOXDASE"/>
</dbReference>
<comment type="pathway">
    <text evidence="1">Porphyrin-containing compound metabolism; protoporphyrin-IX biosynthesis; protoporphyrinogen-IX from coproporphyrinogen-III (O2 route): step 1/1.</text>
</comment>
<dbReference type="WBParaSite" id="HDID_0001011701-mRNA-1">
    <property type="protein sequence ID" value="HDID_0001011701-mRNA-1"/>
    <property type="gene ID" value="HDID_0001011701"/>
</dbReference>
<dbReference type="InterPro" id="IPR001260">
    <property type="entry name" value="Coprogen_oxidase_aer"/>
</dbReference>
<evidence type="ECO:0000313" key="7">
    <source>
        <dbReference type="EMBL" id="VDL62707.1"/>
    </source>
</evidence>
<evidence type="ECO:0000256" key="1">
    <source>
        <dbReference type="ARBA" id="ARBA00005168"/>
    </source>
</evidence>
<dbReference type="Proteomes" id="UP000274504">
    <property type="component" value="Unassembled WGS sequence"/>
</dbReference>
<dbReference type="GO" id="GO:0006782">
    <property type="term" value="P:protoporphyrinogen IX biosynthetic process"/>
    <property type="evidence" value="ECO:0007669"/>
    <property type="project" value="UniProtKB-UniPathway"/>
</dbReference>
<dbReference type="EMBL" id="UYSG01011530">
    <property type="protein sequence ID" value="VDL62707.1"/>
    <property type="molecule type" value="Genomic_DNA"/>
</dbReference>
<dbReference type="STRING" id="6216.A0A0R3SWP2"/>
<dbReference type="OrthoDB" id="15318at2759"/>
<dbReference type="UniPathway" id="UPA00251">
    <property type="reaction ID" value="UER00322"/>
</dbReference>
<evidence type="ECO:0000256" key="4">
    <source>
        <dbReference type="ARBA" id="ARBA00012869"/>
    </source>
</evidence>
<evidence type="ECO:0000256" key="5">
    <source>
        <dbReference type="ARBA" id="ARBA00023002"/>
    </source>
</evidence>
<evidence type="ECO:0000313" key="9">
    <source>
        <dbReference type="WBParaSite" id="HDID_0001011701-mRNA-1"/>
    </source>
</evidence>
<reference evidence="7 8" key="2">
    <citation type="submission" date="2018-11" db="EMBL/GenBank/DDBJ databases">
        <authorList>
            <consortium name="Pathogen Informatics"/>
        </authorList>
    </citation>
    <scope>NUCLEOTIDE SEQUENCE [LARGE SCALE GENOMIC DNA]</scope>
</reference>
<dbReference type="SUPFAM" id="SSF102886">
    <property type="entry name" value="Coproporphyrinogen III oxidase"/>
    <property type="match status" value="1"/>
</dbReference>
<dbReference type="EC" id="1.3.3.3" evidence="4"/>
<accession>A0A0R3SWP2</accession>
<dbReference type="Gene3D" id="3.40.1500.10">
    <property type="entry name" value="Coproporphyrinogen III oxidase, aerobic"/>
    <property type="match status" value="1"/>
</dbReference>
<organism evidence="9">
    <name type="scientific">Hymenolepis diminuta</name>
    <name type="common">Rat tapeworm</name>
    <dbReference type="NCBI Taxonomy" id="6216"/>
    <lineage>
        <taxon>Eukaryota</taxon>
        <taxon>Metazoa</taxon>
        <taxon>Spiralia</taxon>
        <taxon>Lophotrochozoa</taxon>
        <taxon>Platyhelminthes</taxon>
        <taxon>Cestoda</taxon>
        <taxon>Eucestoda</taxon>
        <taxon>Cyclophyllidea</taxon>
        <taxon>Hymenolepididae</taxon>
        <taxon>Hymenolepis</taxon>
    </lineage>
</organism>
<dbReference type="Pfam" id="PF01218">
    <property type="entry name" value="Coprogen_oxidas"/>
    <property type="match status" value="1"/>
</dbReference>
<dbReference type="PANTHER" id="PTHR10755">
    <property type="entry name" value="COPROPORPHYRINOGEN III OXIDASE, MITOCHONDRIAL"/>
    <property type="match status" value="1"/>
</dbReference>
<dbReference type="GO" id="GO:0004109">
    <property type="term" value="F:coproporphyrinogen oxidase activity"/>
    <property type="evidence" value="ECO:0007669"/>
    <property type="project" value="UniProtKB-EC"/>
</dbReference>
<gene>
    <name evidence="7" type="ORF">HDID_LOCUS10115</name>
</gene>
<proteinExistence type="inferred from homology"/>
<reference evidence="9" key="1">
    <citation type="submission" date="2017-02" db="UniProtKB">
        <authorList>
            <consortium name="WormBaseParasite"/>
        </authorList>
    </citation>
    <scope>IDENTIFICATION</scope>
</reference>
<name>A0A0R3SWP2_HYMDI</name>